<evidence type="ECO:0000313" key="1">
    <source>
        <dbReference type="EMBL" id="GAA4805157.1"/>
    </source>
</evidence>
<accession>A0ABP9C517</accession>
<dbReference type="Proteomes" id="UP001500928">
    <property type="component" value="Unassembled WGS sequence"/>
</dbReference>
<dbReference type="Gene3D" id="3.40.50.150">
    <property type="entry name" value="Vaccinia Virus protein VP39"/>
    <property type="match status" value="1"/>
</dbReference>
<gene>
    <name evidence="1" type="ORF">GCM10023200_48160</name>
</gene>
<dbReference type="Pfam" id="PF04672">
    <property type="entry name" value="Methyltransf_19"/>
    <property type="match status" value="1"/>
</dbReference>
<comment type="caution">
    <text evidence="1">The sequence shown here is derived from an EMBL/GenBank/DDBJ whole genome shotgun (WGS) entry which is preliminary data.</text>
</comment>
<protein>
    <submittedName>
        <fullName evidence="1">SAM-dependent methyltransferase</fullName>
    </submittedName>
</protein>
<name>A0ABP9C517_9PSEU</name>
<dbReference type="SUPFAM" id="SSF53335">
    <property type="entry name" value="S-adenosyl-L-methionine-dependent methyltransferases"/>
    <property type="match status" value="1"/>
</dbReference>
<dbReference type="PIRSF" id="PIRSF017393">
    <property type="entry name" value="MTase_SAV2177"/>
    <property type="match status" value="1"/>
</dbReference>
<keyword evidence="1" id="KW-0489">Methyltransferase</keyword>
<sequence length="294" mass="31214">MTEDLAAARPRTRPFRSRPIHAVDDFDRPSSARVYDYLLGGTSHGAVDRVLAQEMVRTVPLVVEIVRENRSFLRRAVSSLARRGIDQFLDLGSGIPTMGNTHEIARRIVPDARVAYVDVDPVAVTHGELLLGEGAGVSVSRADLRDPEAVLAAPAVTEVLDLDRPVAVLMCSVLHHVPDADDPAGVVAGYLAGVVPGSALVVSHLSGDDPRVDVGALRALSHAYPGGEVTPRSAAELDAILGDVELVDPGLVFAAQWHPEPRRRPGEPCCGHRAAVGFVPERRAAFGATPARAS</sequence>
<reference evidence="2" key="1">
    <citation type="journal article" date="2019" name="Int. J. Syst. Evol. Microbiol.">
        <title>The Global Catalogue of Microorganisms (GCM) 10K type strain sequencing project: providing services to taxonomists for standard genome sequencing and annotation.</title>
        <authorList>
            <consortium name="The Broad Institute Genomics Platform"/>
            <consortium name="The Broad Institute Genome Sequencing Center for Infectious Disease"/>
            <person name="Wu L."/>
            <person name="Ma J."/>
        </authorList>
    </citation>
    <scope>NUCLEOTIDE SEQUENCE [LARGE SCALE GENOMIC DNA]</scope>
    <source>
        <strain evidence="2">JCM 17979</strain>
    </source>
</reference>
<keyword evidence="1" id="KW-0808">Transferase</keyword>
<proteinExistence type="predicted"/>
<dbReference type="GO" id="GO:0032259">
    <property type="term" value="P:methylation"/>
    <property type="evidence" value="ECO:0007669"/>
    <property type="project" value="UniProtKB-KW"/>
</dbReference>
<keyword evidence="2" id="KW-1185">Reference proteome</keyword>
<evidence type="ECO:0000313" key="2">
    <source>
        <dbReference type="Proteomes" id="UP001500928"/>
    </source>
</evidence>
<dbReference type="GO" id="GO:0008168">
    <property type="term" value="F:methyltransferase activity"/>
    <property type="evidence" value="ECO:0007669"/>
    <property type="project" value="UniProtKB-KW"/>
</dbReference>
<dbReference type="EMBL" id="BAABHO010000050">
    <property type="protein sequence ID" value="GAA4805157.1"/>
    <property type="molecule type" value="Genomic_DNA"/>
</dbReference>
<dbReference type="InterPro" id="IPR029063">
    <property type="entry name" value="SAM-dependent_MTases_sf"/>
</dbReference>
<organism evidence="1 2">
    <name type="scientific">Actinomycetospora chlora</name>
    <dbReference type="NCBI Taxonomy" id="663608"/>
    <lineage>
        <taxon>Bacteria</taxon>
        <taxon>Bacillati</taxon>
        <taxon>Actinomycetota</taxon>
        <taxon>Actinomycetes</taxon>
        <taxon>Pseudonocardiales</taxon>
        <taxon>Pseudonocardiaceae</taxon>
        <taxon>Actinomycetospora</taxon>
    </lineage>
</organism>
<dbReference type="RefSeq" id="WP_345421632.1">
    <property type="nucleotide sequence ID" value="NZ_BAABHO010000050.1"/>
</dbReference>
<dbReference type="InterPro" id="IPR006764">
    <property type="entry name" value="SAM_dep_MeTrfase_SAV2177_type"/>
</dbReference>